<dbReference type="EMBL" id="JAUQSX010000005">
    <property type="protein sequence ID" value="MDO7847017.1"/>
    <property type="molecule type" value="Genomic_DNA"/>
</dbReference>
<gene>
    <name evidence="2" type="ORF">Q5H92_11660</name>
</gene>
<protein>
    <submittedName>
        <fullName evidence="2">Uma2 family endonuclease</fullName>
    </submittedName>
</protein>
<dbReference type="InterPro" id="IPR011335">
    <property type="entry name" value="Restrct_endonuc-II-like"/>
</dbReference>
<evidence type="ECO:0000313" key="2">
    <source>
        <dbReference type="EMBL" id="MDO7847017.1"/>
    </source>
</evidence>
<organism evidence="2 3">
    <name type="scientific">Hymenobacter mellowenesis</name>
    <dbReference type="NCBI Taxonomy" id="3063995"/>
    <lineage>
        <taxon>Bacteria</taxon>
        <taxon>Pseudomonadati</taxon>
        <taxon>Bacteroidota</taxon>
        <taxon>Cytophagia</taxon>
        <taxon>Cytophagales</taxon>
        <taxon>Hymenobacteraceae</taxon>
        <taxon>Hymenobacter</taxon>
    </lineage>
</organism>
<evidence type="ECO:0000259" key="1">
    <source>
        <dbReference type="Pfam" id="PF05685"/>
    </source>
</evidence>
<keyword evidence="2" id="KW-0378">Hydrolase</keyword>
<sequence>METLAPEISDYELERGKPMPSFNHSAIQANLIFELKTRYREQFRFLSEVNVAIAGRVMVPDIGIFPQMALDMANDSIVVQQMPLTTIEILSPSQALSELIGKANAYFQAGVKSCWIVLPEVSGIFVYAAPGKYTFFHDGEILIDPATSIELPLAPLFE</sequence>
<comment type="caution">
    <text evidence="2">The sequence shown here is derived from an EMBL/GenBank/DDBJ whole genome shotgun (WGS) entry which is preliminary data.</text>
</comment>
<dbReference type="Pfam" id="PF05685">
    <property type="entry name" value="Uma2"/>
    <property type="match status" value="1"/>
</dbReference>
<accession>A0ABT9AB02</accession>
<dbReference type="InterPro" id="IPR012296">
    <property type="entry name" value="Nuclease_put_TT1808"/>
</dbReference>
<evidence type="ECO:0000313" key="3">
    <source>
        <dbReference type="Proteomes" id="UP001167796"/>
    </source>
</evidence>
<dbReference type="CDD" id="cd06260">
    <property type="entry name" value="DUF820-like"/>
    <property type="match status" value="1"/>
</dbReference>
<keyword evidence="2" id="KW-0540">Nuclease</keyword>
<dbReference type="RefSeq" id="WP_305011700.1">
    <property type="nucleotide sequence ID" value="NZ_JAUQSX010000005.1"/>
</dbReference>
<proteinExistence type="predicted"/>
<dbReference type="PANTHER" id="PTHR34107">
    <property type="entry name" value="SLL0198 PROTEIN-RELATED"/>
    <property type="match status" value="1"/>
</dbReference>
<dbReference type="InterPro" id="IPR008538">
    <property type="entry name" value="Uma2"/>
</dbReference>
<dbReference type="Gene3D" id="3.90.1570.10">
    <property type="entry name" value="tt1808, chain A"/>
    <property type="match status" value="1"/>
</dbReference>
<name>A0ABT9AB02_9BACT</name>
<dbReference type="PANTHER" id="PTHR34107:SF1">
    <property type="entry name" value="SLL0198 PROTEIN"/>
    <property type="match status" value="1"/>
</dbReference>
<keyword evidence="3" id="KW-1185">Reference proteome</keyword>
<dbReference type="SUPFAM" id="SSF52980">
    <property type="entry name" value="Restriction endonuclease-like"/>
    <property type="match status" value="1"/>
</dbReference>
<feature type="domain" description="Putative restriction endonuclease" evidence="1">
    <location>
        <begin position="7"/>
        <end position="144"/>
    </location>
</feature>
<keyword evidence="2" id="KW-0255">Endonuclease</keyword>
<reference evidence="2" key="1">
    <citation type="submission" date="2023-07" db="EMBL/GenBank/DDBJ databases">
        <authorList>
            <person name="Kim M.K."/>
        </authorList>
    </citation>
    <scope>NUCLEOTIDE SEQUENCE</scope>
    <source>
        <strain evidence="2">M29</strain>
    </source>
</reference>
<dbReference type="Proteomes" id="UP001167796">
    <property type="component" value="Unassembled WGS sequence"/>
</dbReference>
<dbReference type="GO" id="GO:0004519">
    <property type="term" value="F:endonuclease activity"/>
    <property type="evidence" value="ECO:0007669"/>
    <property type="project" value="UniProtKB-KW"/>
</dbReference>